<name>A0A2I0VLV6_9ASPA</name>
<dbReference type="InterPro" id="IPR029480">
    <property type="entry name" value="Transpos_assoc"/>
</dbReference>
<dbReference type="AlphaFoldDB" id="A0A2I0VLV6"/>
<reference evidence="2 3" key="2">
    <citation type="journal article" date="2017" name="Nature">
        <title>The Apostasia genome and the evolution of orchids.</title>
        <authorList>
            <person name="Zhang G.Q."/>
            <person name="Liu K.W."/>
            <person name="Li Z."/>
            <person name="Lohaus R."/>
            <person name="Hsiao Y.Y."/>
            <person name="Niu S.C."/>
            <person name="Wang J.Y."/>
            <person name="Lin Y.C."/>
            <person name="Xu Q."/>
            <person name="Chen L.J."/>
            <person name="Yoshida K."/>
            <person name="Fujiwara S."/>
            <person name="Wang Z.W."/>
            <person name="Zhang Y.Q."/>
            <person name="Mitsuda N."/>
            <person name="Wang M."/>
            <person name="Liu G.H."/>
            <person name="Pecoraro L."/>
            <person name="Huang H.X."/>
            <person name="Xiao X.J."/>
            <person name="Lin M."/>
            <person name="Wu X.Y."/>
            <person name="Wu W.L."/>
            <person name="Chen Y.Y."/>
            <person name="Chang S.B."/>
            <person name="Sakamoto S."/>
            <person name="Ohme-Takagi M."/>
            <person name="Yagi M."/>
            <person name="Zeng S.J."/>
            <person name="Shen C.Y."/>
            <person name="Yeh C.M."/>
            <person name="Luo Y.B."/>
            <person name="Tsai W.C."/>
            <person name="Van de Peer Y."/>
            <person name="Liu Z.J."/>
        </authorList>
    </citation>
    <scope>NUCLEOTIDE SEQUENCE [LARGE SCALE GENOMIC DNA]</scope>
    <source>
        <tissue evidence="2">The whole plant</tissue>
    </source>
</reference>
<dbReference type="EMBL" id="KZ503429">
    <property type="protein sequence ID" value="PKU64392.1"/>
    <property type="molecule type" value="Genomic_DNA"/>
</dbReference>
<protein>
    <recommendedName>
        <fullName evidence="1">Transposase-associated domain-containing protein</fullName>
    </recommendedName>
</protein>
<evidence type="ECO:0000259" key="1">
    <source>
        <dbReference type="Pfam" id="PF13963"/>
    </source>
</evidence>
<evidence type="ECO:0000313" key="2">
    <source>
        <dbReference type="EMBL" id="PKU64392.1"/>
    </source>
</evidence>
<evidence type="ECO:0000313" key="3">
    <source>
        <dbReference type="Proteomes" id="UP000233837"/>
    </source>
</evidence>
<organism evidence="2 3">
    <name type="scientific">Dendrobium catenatum</name>
    <dbReference type="NCBI Taxonomy" id="906689"/>
    <lineage>
        <taxon>Eukaryota</taxon>
        <taxon>Viridiplantae</taxon>
        <taxon>Streptophyta</taxon>
        <taxon>Embryophyta</taxon>
        <taxon>Tracheophyta</taxon>
        <taxon>Spermatophyta</taxon>
        <taxon>Magnoliopsida</taxon>
        <taxon>Liliopsida</taxon>
        <taxon>Asparagales</taxon>
        <taxon>Orchidaceae</taxon>
        <taxon>Epidendroideae</taxon>
        <taxon>Malaxideae</taxon>
        <taxon>Dendrobiinae</taxon>
        <taxon>Dendrobium</taxon>
    </lineage>
</organism>
<dbReference type="Pfam" id="PF13963">
    <property type="entry name" value="Transpos_assoc"/>
    <property type="match status" value="1"/>
</dbReference>
<accession>A0A2I0VLV6</accession>
<feature type="domain" description="Transposase-associated" evidence="1">
    <location>
        <begin position="3"/>
        <end position="75"/>
    </location>
</feature>
<proteinExistence type="predicted"/>
<keyword evidence="3" id="KW-1185">Reference proteome</keyword>
<gene>
    <name evidence="2" type="ORF">MA16_Dca005315</name>
</gene>
<sequence length="104" mass="12082">MNKSWITKSRWSREYNKGVEDFLNFASRSKNLSGKTLCPCKSCINRYFHSIQDVKEHIMTNGFFTGYVIWNRHGEDHKVVKGTENDGVVSMSNFESQTTQIEQP</sequence>
<dbReference type="Proteomes" id="UP000233837">
    <property type="component" value="Unassembled WGS sequence"/>
</dbReference>
<reference evidence="2 3" key="1">
    <citation type="journal article" date="2016" name="Sci. Rep.">
        <title>The Dendrobium catenatum Lindl. genome sequence provides insights into polysaccharide synthase, floral development and adaptive evolution.</title>
        <authorList>
            <person name="Zhang G.Q."/>
            <person name="Xu Q."/>
            <person name="Bian C."/>
            <person name="Tsai W.C."/>
            <person name="Yeh C.M."/>
            <person name="Liu K.W."/>
            <person name="Yoshida K."/>
            <person name="Zhang L.S."/>
            <person name="Chang S.B."/>
            <person name="Chen F."/>
            <person name="Shi Y."/>
            <person name="Su Y.Y."/>
            <person name="Zhang Y.Q."/>
            <person name="Chen L.J."/>
            <person name="Yin Y."/>
            <person name="Lin M."/>
            <person name="Huang H."/>
            <person name="Deng H."/>
            <person name="Wang Z.W."/>
            <person name="Zhu S.L."/>
            <person name="Zhao X."/>
            <person name="Deng C."/>
            <person name="Niu S.C."/>
            <person name="Huang J."/>
            <person name="Wang M."/>
            <person name="Liu G.H."/>
            <person name="Yang H.J."/>
            <person name="Xiao X.J."/>
            <person name="Hsiao Y.Y."/>
            <person name="Wu W.L."/>
            <person name="Chen Y.Y."/>
            <person name="Mitsuda N."/>
            <person name="Ohme-Takagi M."/>
            <person name="Luo Y.B."/>
            <person name="Van de Peer Y."/>
            <person name="Liu Z.J."/>
        </authorList>
    </citation>
    <scope>NUCLEOTIDE SEQUENCE [LARGE SCALE GENOMIC DNA]</scope>
    <source>
        <tissue evidence="2">The whole plant</tissue>
    </source>
</reference>